<evidence type="ECO:0000256" key="5">
    <source>
        <dbReference type="ARBA" id="ARBA00023136"/>
    </source>
</evidence>
<evidence type="ECO:0000256" key="4">
    <source>
        <dbReference type="ARBA" id="ARBA00022989"/>
    </source>
</evidence>
<feature type="transmembrane region" description="Helical" evidence="6">
    <location>
        <begin position="330"/>
        <end position="349"/>
    </location>
</feature>
<feature type="transmembrane region" description="Helical" evidence="6">
    <location>
        <begin position="161"/>
        <end position="186"/>
    </location>
</feature>
<dbReference type="eggNOG" id="arCOG00899">
    <property type="taxonomic scope" value="Archaea"/>
</dbReference>
<feature type="transmembrane region" description="Helical" evidence="6">
    <location>
        <begin position="274"/>
        <end position="294"/>
    </location>
</feature>
<organism evidence="7 8">
    <name type="scientific">Methanospirillum hungatei JF-1 (strain ATCC 27890 / DSM 864 / NBRC 100397 / JF-1)</name>
    <dbReference type="NCBI Taxonomy" id="323259"/>
    <lineage>
        <taxon>Archaea</taxon>
        <taxon>Methanobacteriati</taxon>
        <taxon>Methanobacteriota</taxon>
        <taxon>Stenosarchaea group</taxon>
        <taxon>Methanomicrobia</taxon>
        <taxon>Methanomicrobiales</taxon>
        <taxon>Methanospirillaceae</taxon>
        <taxon>Methanospirillum</taxon>
    </lineage>
</organism>
<reference evidence="8" key="1">
    <citation type="journal article" date="2016" name="Stand. Genomic Sci.">
        <title>Complete genome sequence of Methanospirillum hungatei type strain JF1.</title>
        <authorList>
            <person name="Gunsalus R.P."/>
            <person name="Cook L.E."/>
            <person name="Crable B."/>
            <person name="Rohlin L."/>
            <person name="McDonald E."/>
            <person name="Mouttaki H."/>
            <person name="Sieber J.R."/>
            <person name="Poweleit N."/>
            <person name="Zhou H."/>
            <person name="Lapidus A.L."/>
            <person name="Daligault H.E."/>
            <person name="Land M."/>
            <person name="Gilna P."/>
            <person name="Ivanova N."/>
            <person name="Kyrpides N."/>
            <person name="Culley D.E."/>
            <person name="McInerney M.J."/>
        </authorList>
    </citation>
    <scope>NUCLEOTIDE SEQUENCE [LARGE SCALE GENOMIC DNA]</scope>
    <source>
        <strain evidence="8">ATCC 27890 / DSM 864 / NBRC 100397 / JF-1</strain>
    </source>
</reference>
<feature type="transmembrane region" description="Helical" evidence="6">
    <location>
        <begin position="81"/>
        <end position="103"/>
    </location>
</feature>
<protein>
    <recommendedName>
        <fullName evidence="9">Integral membrane protein</fullName>
    </recommendedName>
</protein>
<feature type="transmembrane region" description="Helical" evidence="6">
    <location>
        <begin position="20"/>
        <end position="41"/>
    </location>
</feature>
<dbReference type="PANTHER" id="PTHR37693:SF1">
    <property type="entry name" value="INTEGRAL MEMBRANE PROTEIN"/>
    <property type="match status" value="1"/>
</dbReference>
<comment type="subcellular location">
    <subcellularLocation>
        <location evidence="1">Cell membrane</location>
        <topology evidence="1">Multi-pass membrane protein</topology>
    </subcellularLocation>
</comment>
<dbReference type="HOGENOM" id="CLU_039146_1_0_2"/>
<sequence>MTHPDVVRKENDVKISSRGLFAISLIFSLSVIFIVFGATFTEETIQYILSFNLIFLILAIGFRILALALWGLRIVLMSRSLGYHVGFFYSLNMVLAGLLAGTITPGQAGGEPVRVHELYRTGVKVGDATAVVIMERVLDGIVLTGMGVIIMFMTREIWSTFSTSLIILIIAAWVFLLSFLFIPFLAMRYPVPMKCLILRLVSWITEKLSHTRLSSSKICACADTEIDNFFTCFSRFAGPARWGLLIGGSATAFFWVTEFMVASVILMGLGLDPYIILSFFFQILIAIIMMIPTTPGSSGITELSTSSLYALIVPAGMLGIFVLLWRFVTFYLNIILGVIAGMCIVHREISCRTEYSKEITPDKPQP</sequence>
<feature type="transmembrane region" description="Helical" evidence="6">
    <location>
        <begin position="47"/>
        <end position="69"/>
    </location>
</feature>
<gene>
    <name evidence="7" type="ordered locus">Mhun_1257</name>
</gene>
<dbReference type="InterPro" id="IPR022791">
    <property type="entry name" value="L-PG_synthase/AglD"/>
</dbReference>
<dbReference type="GO" id="GO:0005886">
    <property type="term" value="C:plasma membrane"/>
    <property type="evidence" value="ECO:0007669"/>
    <property type="project" value="UniProtKB-SubCell"/>
</dbReference>
<dbReference type="STRING" id="323259.Mhun_1257"/>
<keyword evidence="4 6" id="KW-1133">Transmembrane helix</keyword>
<evidence type="ECO:0000256" key="6">
    <source>
        <dbReference type="SAM" id="Phobius"/>
    </source>
</evidence>
<dbReference type="EMBL" id="CP000254">
    <property type="protein sequence ID" value="ABD41001.1"/>
    <property type="molecule type" value="Genomic_DNA"/>
</dbReference>
<dbReference type="AlphaFoldDB" id="Q2FQI8"/>
<feature type="transmembrane region" description="Helical" evidence="6">
    <location>
        <begin position="244"/>
        <end position="268"/>
    </location>
</feature>
<keyword evidence="2" id="KW-1003">Cell membrane</keyword>
<dbReference type="Pfam" id="PF03706">
    <property type="entry name" value="LPG_synthase_TM"/>
    <property type="match status" value="1"/>
</dbReference>
<evidence type="ECO:0008006" key="9">
    <source>
        <dbReference type="Google" id="ProtNLM"/>
    </source>
</evidence>
<proteinExistence type="predicted"/>
<keyword evidence="3 6" id="KW-0812">Transmembrane</keyword>
<accession>Q2FQI8</accession>
<dbReference type="KEGG" id="mhu:Mhun_1257"/>
<dbReference type="FunCoup" id="Q2FQI8">
    <property type="interactions" value="1"/>
</dbReference>
<dbReference type="GeneID" id="3924199"/>
<dbReference type="Proteomes" id="UP000001941">
    <property type="component" value="Chromosome"/>
</dbReference>
<dbReference type="PANTHER" id="PTHR37693">
    <property type="entry name" value="PHOSPHATIDYLGLYCEROL LYSYLTRANSFERASE"/>
    <property type="match status" value="1"/>
</dbReference>
<dbReference type="InParanoid" id="Q2FQI8"/>
<dbReference type="RefSeq" id="WP_011448278.1">
    <property type="nucleotide sequence ID" value="NC_007796.1"/>
</dbReference>
<feature type="transmembrane region" description="Helical" evidence="6">
    <location>
        <begin position="306"/>
        <end position="324"/>
    </location>
</feature>
<evidence type="ECO:0000313" key="7">
    <source>
        <dbReference type="EMBL" id="ABD41001.1"/>
    </source>
</evidence>
<evidence type="ECO:0000256" key="3">
    <source>
        <dbReference type="ARBA" id="ARBA00022692"/>
    </source>
</evidence>
<name>Q2FQI8_METHJ</name>
<keyword evidence="5 6" id="KW-0472">Membrane</keyword>
<dbReference type="EnsemblBacteria" id="ABD41001">
    <property type="protein sequence ID" value="ABD41001"/>
    <property type="gene ID" value="Mhun_1257"/>
</dbReference>
<evidence type="ECO:0000313" key="8">
    <source>
        <dbReference type="Proteomes" id="UP000001941"/>
    </source>
</evidence>
<keyword evidence="8" id="KW-1185">Reference proteome</keyword>
<evidence type="ECO:0000256" key="2">
    <source>
        <dbReference type="ARBA" id="ARBA00022475"/>
    </source>
</evidence>
<dbReference type="NCBIfam" id="TIGR00374">
    <property type="entry name" value="flippase-like domain"/>
    <property type="match status" value="1"/>
</dbReference>
<evidence type="ECO:0000256" key="1">
    <source>
        <dbReference type="ARBA" id="ARBA00004651"/>
    </source>
</evidence>
<dbReference type="OrthoDB" id="15513at2157"/>